<dbReference type="EMBL" id="GBRH01242844">
    <property type="protein sequence ID" value="JAD55051.1"/>
    <property type="molecule type" value="Transcribed_RNA"/>
</dbReference>
<name>A0A0A9AVA9_ARUDO</name>
<proteinExistence type="predicted"/>
<evidence type="ECO:0000313" key="1">
    <source>
        <dbReference type="EMBL" id="JAD55051.1"/>
    </source>
</evidence>
<organism evidence="1">
    <name type="scientific">Arundo donax</name>
    <name type="common">Giant reed</name>
    <name type="synonym">Donax arundinaceus</name>
    <dbReference type="NCBI Taxonomy" id="35708"/>
    <lineage>
        <taxon>Eukaryota</taxon>
        <taxon>Viridiplantae</taxon>
        <taxon>Streptophyta</taxon>
        <taxon>Embryophyta</taxon>
        <taxon>Tracheophyta</taxon>
        <taxon>Spermatophyta</taxon>
        <taxon>Magnoliopsida</taxon>
        <taxon>Liliopsida</taxon>
        <taxon>Poales</taxon>
        <taxon>Poaceae</taxon>
        <taxon>PACMAD clade</taxon>
        <taxon>Arundinoideae</taxon>
        <taxon>Arundineae</taxon>
        <taxon>Arundo</taxon>
    </lineage>
</organism>
<protein>
    <submittedName>
        <fullName evidence="1">Uncharacterized protein</fullName>
    </submittedName>
</protein>
<reference evidence="1" key="2">
    <citation type="journal article" date="2015" name="Data Brief">
        <title>Shoot transcriptome of the giant reed, Arundo donax.</title>
        <authorList>
            <person name="Barrero R.A."/>
            <person name="Guerrero F.D."/>
            <person name="Moolhuijzen P."/>
            <person name="Goolsby J.A."/>
            <person name="Tidwell J."/>
            <person name="Bellgard S.E."/>
            <person name="Bellgard M.I."/>
        </authorList>
    </citation>
    <scope>NUCLEOTIDE SEQUENCE</scope>
    <source>
        <tissue evidence="1">Shoot tissue taken approximately 20 cm above the soil surface</tissue>
    </source>
</reference>
<accession>A0A0A9AVA9</accession>
<reference evidence="1" key="1">
    <citation type="submission" date="2014-09" db="EMBL/GenBank/DDBJ databases">
        <authorList>
            <person name="Magalhaes I.L.F."/>
            <person name="Oliveira U."/>
            <person name="Santos F.R."/>
            <person name="Vidigal T.H.D.A."/>
            <person name="Brescovit A.D."/>
            <person name="Santos A.J."/>
        </authorList>
    </citation>
    <scope>NUCLEOTIDE SEQUENCE</scope>
    <source>
        <tissue evidence="1">Shoot tissue taken approximately 20 cm above the soil surface</tissue>
    </source>
</reference>
<sequence>MVLDSSNTTPHASPQIVRYTIAFYFISKKVVTEREMNNMK</sequence>
<dbReference type="AlphaFoldDB" id="A0A0A9AVA9"/>